<dbReference type="GO" id="GO:0005668">
    <property type="term" value="C:RNA polymerase transcription factor SL1 complex"/>
    <property type="evidence" value="ECO:0000318"/>
    <property type="project" value="GO_Central"/>
</dbReference>
<accession>A9UTA3</accession>
<dbReference type="GO" id="GO:0001164">
    <property type="term" value="F:RNA polymerase I core promoter sequence-specific DNA binding"/>
    <property type="evidence" value="ECO:0000318"/>
    <property type="project" value="GO_Central"/>
</dbReference>
<evidence type="ECO:0000256" key="4">
    <source>
        <dbReference type="ARBA" id="ARBA00022771"/>
    </source>
</evidence>
<gene>
    <name evidence="13" type="ORF">MONBRDRAFT_23400</name>
</gene>
<keyword evidence="14" id="KW-1185">Reference proteome</keyword>
<keyword evidence="7" id="KW-0238">DNA-binding</keyword>
<feature type="compositionally biased region" description="Basic and acidic residues" evidence="11">
    <location>
        <begin position="158"/>
        <end position="170"/>
    </location>
</feature>
<dbReference type="InterPro" id="IPR000679">
    <property type="entry name" value="Znf_GATA"/>
</dbReference>
<keyword evidence="9" id="KW-0539">Nucleus</keyword>
<comment type="similarity">
    <text evidence="2">Belongs to the RRN7/TAF1B family.</text>
</comment>
<evidence type="ECO:0000259" key="12">
    <source>
        <dbReference type="PROSITE" id="PS50114"/>
    </source>
</evidence>
<proteinExistence type="inferred from homology"/>
<dbReference type="PANTHER" id="PTHR31576">
    <property type="entry name" value="TATA BOX-BINDING PROTEIN-ASSOCIATED FACTOR RNA POLYMERASE I SUBUNIT B"/>
    <property type="match status" value="1"/>
</dbReference>
<keyword evidence="3" id="KW-0479">Metal-binding</keyword>
<evidence type="ECO:0000256" key="7">
    <source>
        <dbReference type="ARBA" id="ARBA00023125"/>
    </source>
</evidence>
<feature type="compositionally biased region" description="Polar residues" evidence="11">
    <location>
        <begin position="703"/>
        <end position="723"/>
    </location>
</feature>
<feature type="region of interest" description="Disordered" evidence="11">
    <location>
        <begin position="702"/>
        <end position="729"/>
    </location>
</feature>
<dbReference type="GO" id="GO:0070860">
    <property type="term" value="C:RNA polymerase I core factor complex"/>
    <property type="evidence" value="ECO:0000318"/>
    <property type="project" value="GO_Central"/>
</dbReference>
<evidence type="ECO:0000313" key="13">
    <source>
        <dbReference type="EMBL" id="EDQ91459.1"/>
    </source>
</evidence>
<keyword evidence="5" id="KW-0862">Zinc</keyword>
<feature type="region of interest" description="Disordered" evidence="11">
    <location>
        <begin position="543"/>
        <end position="567"/>
    </location>
</feature>
<dbReference type="GO" id="GO:0042790">
    <property type="term" value="P:nucleolar large rRNA transcription by RNA polymerase I"/>
    <property type="evidence" value="ECO:0000318"/>
    <property type="project" value="GO_Central"/>
</dbReference>
<feature type="region of interest" description="Disordered" evidence="11">
    <location>
        <begin position="122"/>
        <end position="172"/>
    </location>
</feature>
<dbReference type="GeneID" id="5889125"/>
<keyword evidence="6" id="KW-0805">Transcription regulation</keyword>
<dbReference type="InterPro" id="IPR033599">
    <property type="entry name" value="TAF1B/Rrn7"/>
</dbReference>
<dbReference type="GO" id="GO:0008270">
    <property type="term" value="F:zinc ion binding"/>
    <property type="evidence" value="ECO:0007669"/>
    <property type="project" value="UniProtKB-KW"/>
</dbReference>
<feature type="domain" description="GATA-type" evidence="12">
    <location>
        <begin position="1"/>
        <end position="30"/>
    </location>
</feature>
<dbReference type="InParanoid" id="A9UTA3"/>
<evidence type="ECO:0000256" key="6">
    <source>
        <dbReference type="ARBA" id="ARBA00023015"/>
    </source>
</evidence>
<evidence type="ECO:0000256" key="9">
    <source>
        <dbReference type="ARBA" id="ARBA00023242"/>
    </source>
</evidence>
<protein>
    <recommendedName>
        <fullName evidence="12">GATA-type domain-containing protein</fullName>
    </recommendedName>
</protein>
<evidence type="ECO:0000256" key="3">
    <source>
        <dbReference type="ARBA" id="ARBA00022723"/>
    </source>
</evidence>
<dbReference type="PANTHER" id="PTHR31576:SF2">
    <property type="entry name" value="TATA BOX-BINDING PROTEIN-ASSOCIATED FACTOR RNA POLYMERASE I SUBUNIT B"/>
    <property type="match status" value="1"/>
</dbReference>
<evidence type="ECO:0000256" key="10">
    <source>
        <dbReference type="PROSITE-ProRule" id="PRU00094"/>
    </source>
</evidence>
<dbReference type="GO" id="GO:0006355">
    <property type="term" value="P:regulation of DNA-templated transcription"/>
    <property type="evidence" value="ECO:0007669"/>
    <property type="project" value="InterPro"/>
</dbReference>
<evidence type="ECO:0000256" key="11">
    <source>
        <dbReference type="SAM" id="MobiDB-lite"/>
    </source>
</evidence>
<dbReference type="KEGG" id="mbr:MONBRDRAFT_23400"/>
<comment type="subcellular location">
    <subcellularLocation>
        <location evidence="1">Nucleus</location>
        <location evidence="1">Nucleolus</location>
    </subcellularLocation>
</comment>
<dbReference type="EMBL" id="CH991545">
    <property type="protein sequence ID" value="EDQ91459.1"/>
    <property type="molecule type" value="Genomic_DNA"/>
</dbReference>
<evidence type="ECO:0000313" key="14">
    <source>
        <dbReference type="Proteomes" id="UP000001357"/>
    </source>
</evidence>
<dbReference type="Proteomes" id="UP000001357">
    <property type="component" value="Unassembled WGS sequence"/>
</dbReference>
<evidence type="ECO:0000256" key="8">
    <source>
        <dbReference type="ARBA" id="ARBA00023163"/>
    </source>
</evidence>
<dbReference type="PROSITE" id="PS50114">
    <property type="entry name" value="GATA_ZN_FINGER_2"/>
    <property type="match status" value="1"/>
</dbReference>
<dbReference type="AlphaFoldDB" id="A9UTA3"/>
<organism evidence="13 14">
    <name type="scientific">Monosiga brevicollis</name>
    <name type="common">Choanoflagellate</name>
    <dbReference type="NCBI Taxonomy" id="81824"/>
    <lineage>
        <taxon>Eukaryota</taxon>
        <taxon>Choanoflagellata</taxon>
        <taxon>Craspedida</taxon>
        <taxon>Salpingoecidae</taxon>
        <taxon>Monosiga</taxon>
    </lineage>
</organism>
<evidence type="ECO:0000256" key="2">
    <source>
        <dbReference type="ARBA" id="ARBA00006899"/>
    </source>
</evidence>
<reference evidence="13 14" key="1">
    <citation type="journal article" date="2008" name="Nature">
        <title>The genome of the choanoflagellate Monosiga brevicollis and the origin of metazoans.</title>
        <authorList>
            <consortium name="JGI Sequencing"/>
            <person name="King N."/>
            <person name="Westbrook M.J."/>
            <person name="Young S.L."/>
            <person name="Kuo A."/>
            <person name="Abedin M."/>
            <person name="Chapman J."/>
            <person name="Fairclough S."/>
            <person name="Hellsten U."/>
            <person name="Isogai Y."/>
            <person name="Letunic I."/>
            <person name="Marr M."/>
            <person name="Pincus D."/>
            <person name="Putnam N."/>
            <person name="Rokas A."/>
            <person name="Wright K.J."/>
            <person name="Zuzow R."/>
            <person name="Dirks W."/>
            <person name="Good M."/>
            <person name="Goodstein D."/>
            <person name="Lemons D."/>
            <person name="Li W."/>
            <person name="Lyons J.B."/>
            <person name="Morris A."/>
            <person name="Nichols S."/>
            <person name="Richter D.J."/>
            <person name="Salamov A."/>
            <person name="Bork P."/>
            <person name="Lim W.A."/>
            <person name="Manning G."/>
            <person name="Miller W.T."/>
            <person name="McGinnis W."/>
            <person name="Shapiro H."/>
            <person name="Tjian R."/>
            <person name="Grigoriev I.V."/>
            <person name="Rokhsar D."/>
        </authorList>
    </citation>
    <scope>NUCLEOTIDE SEQUENCE [LARGE SCALE GENOMIC DNA]</scope>
    <source>
        <strain evidence="14">MX1 / ATCC 50154</strain>
    </source>
</reference>
<keyword evidence="8" id="KW-0804">Transcription</keyword>
<evidence type="ECO:0000256" key="5">
    <source>
        <dbReference type="ARBA" id="ARBA00022833"/>
    </source>
</evidence>
<dbReference type="RefSeq" id="XP_001743881.1">
    <property type="nucleotide sequence ID" value="XM_001743829.1"/>
</dbReference>
<evidence type="ECO:0000256" key="1">
    <source>
        <dbReference type="ARBA" id="ARBA00004604"/>
    </source>
</evidence>
<keyword evidence="4 10" id="KW-0863">Zinc-finger</keyword>
<name>A9UTA3_MONBE</name>
<feature type="compositionally biased region" description="Low complexity" evidence="11">
    <location>
        <begin position="131"/>
        <end position="147"/>
    </location>
</feature>
<sequence length="729" mass="80086">MGLRCRICGSTNFSQDDGDSLGQYICNACGTLSQDVRNEEAEASAINFMGRTVTRKKPKGPKLEAPSVDVGECIQRYLTLFRRLLRMQATELIECCALGPEYWPFVELLATKVVALALTRGKPNDSEPNEAMGPATAAPAEAASNAAVMTQGATAEAASKESSSKPEADVRSPFQPLRVDRSHHVYQLNCLPQPHFTLLLHGIALRYFRIPVTSVQLLHMCHESRSLAVSGPPHRSGWLMHNSIMAWARVLGVDLPAQVAVQPIATDLCARLRLPTLAPLVHRLLELAESAVDQSSSTRGGNSAWLLVPDTVPEVEEAMAAIVVVLLLIYNFNDEDEWRVSLPVTRKRHNLWANDVHAVGTSRGGLAGISWAEVRAGAWQNAATHRGIELTLRPFMSLEAETNIFKKVKASTLLRRKFYQCEPEDARRLGHVAFKPHTMAQKSDEAPPAKMALRTACFFEEFYGNRTDKADHAMFLRAMNLMQAHHLRVFVPAMTDWLEKWRSGSKREKLSWRRQVLGSSAAKPSNKAGEALRQFASTFEELGSAAEEATSDDESDSGDALPSDELPAMPLNVQNMAHATACNVSTLFSSLEATPLAYQEALAICARQAGCYQSTLHEAAGRFFERIKPGLERIQDEDIELGLGLSTLGLKGICPFCNASLPRHDSAPSHIGDCHGLTQRVAQEYVQVRLCRALDLVKPGPIQQPSASGSSRPRQETTVLETNLTDEDE</sequence>